<gene>
    <name evidence="5" type="ORF">TCE0_042f14479</name>
</gene>
<evidence type="ECO:0000256" key="3">
    <source>
        <dbReference type="ARBA" id="ARBA00023288"/>
    </source>
</evidence>
<organism evidence="5 6">
    <name type="scientific">Talaromyces pinophilus</name>
    <name type="common">Penicillium pinophilum</name>
    <dbReference type="NCBI Taxonomy" id="128442"/>
    <lineage>
        <taxon>Eukaryota</taxon>
        <taxon>Fungi</taxon>
        <taxon>Dikarya</taxon>
        <taxon>Ascomycota</taxon>
        <taxon>Pezizomycotina</taxon>
        <taxon>Eurotiomycetes</taxon>
        <taxon>Eurotiomycetidae</taxon>
        <taxon>Eurotiales</taxon>
        <taxon>Trichocomaceae</taxon>
        <taxon>Talaromyces</taxon>
        <taxon>Talaromyces sect. Talaromyces</taxon>
    </lineage>
</organism>
<keyword evidence="2" id="KW-0564">Palmitate</keyword>
<evidence type="ECO:0000313" key="6">
    <source>
        <dbReference type="Proteomes" id="UP000053095"/>
    </source>
</evidence>
<feature type="compositionally biased region" description="Basic and acidic residues" evidence="4">
    <location>
        <begin position="63"/>
        <end position="78"/>
    </location>
</feature>
<evidence type="ECO:0000256" key="4">
    <source>
        <dbReference type="SAM" id="MobiDB-lite"/>
    </source>
</evidence>
<sequence length="127" mass="12608">MGNVCSKSANKPDDAFAQPGRVLGSSAASGTSNQPARAAVPTNVGSQGPGRTLGGASSSQDTADARAKAAEAAQKRAEALNASSKGKLGSQLAAQKARTQAQTLNAASQGEVAARNADSAAEARQWN</sequence>
<keyword evidence="6" id="KW-1185">Reference proteome</keyword>
<comment type="caution">
    <text evidence="5">The sequence shown here is derived from an EMBL/GenBank/DDBJ whole genome shotgun (WGS) entry which is preliminary data.</text>
</comment>
<feature type="region of interest" description="Disordered" evidence="4">
    <location>
        <begin position="1"/>
        <end position="127"/>
    </location>
</feature>
<reference evidence="6" key="1">
    <citation type="journal article" date="2015" name="Genome Announc.">
        <title>Draft genome sequence of Talaromyces cellulolyticus strain Y-94, a source of lignocellulosic biomass-degrading enzymes.</title>
        <authorList>
            <person name="Fujii T."/>
            <person name="Koike H."/>
            <person name="Sawayama S."/>
            <person name="Yano S."/>
            <person name="Inoue H."/>
        </authorList>
    </citation>
    <scope>NUCLEOTIDE SEQUENCE [LARGE SCALE GENOMIC DNA]</scope>
    <source>
        <strain evidence="6">Y-94</strain>
    </source>
</reference>
<name>A0A6V8HNX1_TALPI</name>
<feature type="compositionally biased region" description="Polar residues" evidence="4">
    <location>
        <begin position="97"/>
        <end position="108"/>
    </location>
</feature>
<dbReference type="EMBL" id="DF933838">
    <property type="protein sequence ID" value="GAM41393.1"/>
    <property type="molecule type" value="Genomic_DNA"/>
</dbReference>
<evidence type="ECO:0000256" key="2">
    <source>
        <dbReference type="ARBA" id="ARBA00023139"/>
    </source>
</evidence>
<evidence type="ECO:0000313" key="5">
    <source>
        <dbReference type="EMBL" id="GAM41393.1"/>
    </source>
</evidence>
<feature type="compositionally biased region" description="Polar residues" evidence="4">
    <location>
        <begin position="26"/>
        <end position="35"/>
    </location>
</feature>
<keyword evidence="1" id="KW-0519">Myristate</keyword>
<keyword evidence="3" id="KW-0449">Lipoprotein</keyword>
<proteinExistence type="predicted"/>
<evidence type="ECO:0000256" key="1">
    <source>
        <dbReference type="ARBA" id="ARBA00022707"/>
    </source>
</evidence>
<dbReference type="AlphaFoldDB" id="A0A6V8HNX1"/>
<accession>A0A6V8HNX1</accession>
<feature type="compositionally biased region" description="Low complexity" evidence="4">
    <location>
        <begin position="113"/>
        <end position="127"/>
    </location>
</feature>
<dbReference type="Proteomes" id="UP000053095">
    <property type="component" value="Unassembled WGS sequence"/>
</dbReference>
<protein>
    <submittedName>
        <fullName evidence="5">Uncharacterized protein</fullName>
    </submittedName>
</protein>
<dbReference type="Pfam" id="PF15811">
    <property type="entry name" value="SVIP"/>
    <property type="match status" value="1"/>
</dbReference>
<dbReference type="InterPro" id="IPR031632">
    <property type="entry name" value="SVIP"/>
</dbReference>